<proteinExistence type="predicted"/>
<accession>A0A1Y5SYR1</accession>
<protein>
    <submittedName>
        <fullName evidence="1">Uncharacterized protein</fullName>
    </submittedName>
</protein>
<name>A0A1Y5SYR1_9RHOB</name>
<dbReference type="AlphaFoldDB" id="A0A1Y5SYR1"/>
<gene>
    <name evidence="1" type="ORF">PAM7971_02433</name>
</gene>
<evidence type="ECO:0000313" key="1">
    <source>
        <dbReference type="EMBL" id="SLN49595.1"/>
    </source>
</evidence>
<dbReference type="RefSeq" id="WP_170842172.1">
    <property type="nucleotide sequence ID" value="NZ_FNZV01000007.1"/>
</dbReference>
<sequence length="91" mass="9720">MPIDARGPISEILIRVAAINDASLIAPVPSLRLSAAFSADLSGWLKGTSQPESIRAAIVLCKYPLHRKHCSKETGTKTGPSQTTEILFYAA</sequence>
<reference evidence="1 2" key="1">
    <citation type="submission" date="2017-03" db="EMBL/GenBank/DDBJ databases">
        <authorList>
            <person name="Afonso C.L."/>
            <person name="Miller P.J."/>
            <person name="Scott M.A."/>
            <person name="Spackman E."/>
            <person name="Goraichik I."/>
            <person name="Dimitrov K.M."/>
            <person name="Suarez D.L."/>
            <person name="Swayne D.E."/>
        </authorList>
    </citation>
    <scope>NUCLEOTIDE SEQUENCE [LARGE SCALE GENOMIC DNA]</scope>
    <source>
        <strain evidence="1 2">CECT 7971</strain>
    </source>
</reference>
<keyword evidence="2" id="KW-1185">Reference proteome</keyword>
<organism evidence="1 2">
    <name type="scientific">Pacificibacter marinus</name>
    <dbReference type="NCBI Taxonomy" id="658057"/>
    <lineage>
        <taxon>Bacteria</taxon>
        <taxon>Pseudomonadati</taxon>
        <taxon>Pseudomonadota</taxon>
        <taxon>Alphaproteobacteria</taxon>
        <taxon>Rhodobacterales</taxon>
        <taxon>Roseobacteraceae</taxon>
        <taxon>Pacificibacter</taxon>
    </lineage>
</organism>
<evidence type="ECO:0000313" key="2">
    <source>
        <dbReference type="Proteomes" id="UP000193307"/>
    </source>
</evidence>
<dbReference type="Proteomes" id="UP000193307">
    <property type="component" value="Unassembled WGS sequence"/>
</dbReference>
<dbReference type="EMBL" id="FWFW01000007">
    <property type="protein sequence ID" value="SLN49595.1"/>
    <property type="molecule type" value="Genomic_DNA"/>
</dbReference>